<dbReference type="Pfam" id="PF00335">
    <property type="entry name" value="Tetraspanin"/>
    <property type="match status" value="1"/>
</dbReference>
<evidence type="ECO:0000256" key="1">
    <source>
        <dbReference type="ARBA" id="ARBA00004141"/>
    </source>
</evidence>
<evidence type="ECO:0000256" key="5">
    <source>
        <dbReference type="ARBA" id="ARBA00023136"/>
    </source>
</evidence>
<dbReference type="PRINTS" id="PR00259">
    <property type="entry name" value="TMFOUR"/>
</dbReference>
<reference evidence="9" key="1">
    <citation type="submission" date="2021-02" db="EMBL/GenBank/DDBJ databases">
        <authorList>
            <person name="Nowell W R."/>
        </authorList>
    </citation>
    <scope>NUCLEOTIDE SEQUENCE</scope>
</reference>
<dbReference type="Gene3D" id="1.10.1450.10">
    <property type="entry name" value="Tetraspanin"/>
    <property type="match status" value="1"/>
</dbReference>
<dbReference type="PANTHER" id="PTHR19282">
    <property type="entry name" value="TETRASPANIN"/>
    <property type="match status" value="1"/>
</dbReference>
<evidence type="ECO:0000256" key="4">
    <source>
        <dbReference type="ARBA" id="ARBA00022989"/>
    </source>
</evidence>
<dbReference type="OrthoDB" id="10033535at2759"/>
<evidence type="ECO:0000313" key="11">
    <source>
        <dbReference type="EMBL" id="CAF3828537.1"/>
    </source>
</evidence>
<keyword evidence="12" id="KW-1185">Reference proteome</keyword>
<dbReference type="CDD" id="cd03127">
    <property type="entry name" value="tetraspanin_LEL"/>
    <property type="match status" value="1"/>
</dbReference>
<keyword evidence="5 7" id="KW-0472">Membrane</keyword>
<keyword evidence="6" id="KW-1015">Disulfide bond</keyword>
<evidence type="ECO:0000313" key="12">
    <source>
        <dbReference type="Proteomes" id="UP000663829"/>
    </source>
</evidence>
<dbReference type="EMBL" id="CAJNOK010002173">
    <property type="protein sequence ID" value="CAF0848086.1"/>
    <property type="molecule type" value="Genomic_DNA"/>
</dbReference>
<keyword evidence="4 7" id="KW-1133">Transmembrane helix</keyword>
<feature type="transmembrane region" description="Helical" evidence="7">
    <location>
        <begin position="212"/>
        <end position="236"/>
    </location>
</feature>
<evidence type="ECO:0000313" key="8">
    <source>
        <dbReference type="EMBL" id="CAF0848086.1"/>
    </source>
</evidence>
<keyword evidence="3 7" id="KW-0812">Transmembrane</keyword>
<feature type="transmembrane region" description="Helical" evidence="7">
    <location>
        <begin position="50"/>
        <end position="70"/>
    </location>
</feature>
<sequence>MRAHKLLFLIFLVLYFIAGLCLLITGSVAHSHAKQYAEITGHSLMGGAGFIIALGVIILLLCIVGFIGAWKNHLKLLTCSYKCFFLSSSQSQSLLVAFNVFIVSLGLILLLQLIAAIVAFTLRNKADERLRAQLITSMKQYDKNERVTIEWDRVQSTYECCGTNSKSDWNATSPPKNLPLSCCKEHVCTPDNNIYTTGCYEAARKLFYRYSAALGGVAIFFFFIEIIGFILAITLLRDLKNNYGSV</sequence>
<dbReference type="Proteomes" id="UP000663829">
    <property type="component" value="Unassembled WGS sequence"/>
</dbReference>
<comment type="similarity">
    <text evidence="2 7">Belongs to the tetraspanin (TM4SF) family.</text>
</comment>
<evidence type="ECO:0000313" key="10">
    <source>
        <dbReference type="EMBL" id="CAF3633340.1"/>
    </source>
</evidence>
<evidence type="ECO:0000256" key="3">
    <source>
        <dbReference type="ARBA" id="ARBA00022692"/>
    </source>
</evidence>
<evidence type="ECO:0000313" key="9">
    <source>
        <dbReference type="EMBL" id="CAF1060162.1"/>
    </source>
</evidence>
<organism evidence="9 12">
    <name type="scientific">Didymodactylos carnosus</name>
    <dbReference type="NCBI Taxonomy" id="1234261"/>
    <lineage>
        <taxon>Eukaryota</taxon>
        <taxon>Metazoa</taxon>
        <taxon>Spiralia</taxon>
        <taxon>Gnathifera</taxon>
        <taxon>Rotifera</taxon>
        <taxon>Eurotatoria</taxon>
        <taxon>Bdelloidea</taxon>
        <taxon>Philodinida</taxon>
        <taxon>Philodinidae</taxon>
        <taxon>Didymodactylos</taxon>
    </lineage>
</organism>
<proteinExistence type="inferred from homology"/>
<dbReference type="EMBL" id="CAJOBC010004458">
    <property type="protein sequence ID" value="CAF3828537.1"/>
    <property type="molecule type" value="Genomic_DNA"/>
</dbReference>
<dbReference type="InterPro" id="IPR008952">
    <property type="entry name" value="Tetraspanin_EC2_sf"/>
</dbReference>
<dbReference type="PIRSF" id="PIRSF002419">
    <property type="entry name" value="Tetraspanin"/>
    <property type="match status" value="1"/>
</dbReference>
<feature type="transmembrane region" description="Helical" evidence="7">
    <location>
        <begin position="6"/>
        <end position="29"/>
    </location>
</feature>
<dbReference type="AlphaFoldDB" id="A0A814L4M8"/>
<evidence type="ECO:0000256" key="6">
    <source>
        <dbReference type="PIRSR" id="PIRSR002419-1"/>
    </source>
</evidence>
<dbReference type="Proteomes" id="UP000681722">
    <property type="component" value="Unassembled WGS sequence"/>
</dbReference>
<dbReference type="Proteomes" id="UP000677228">
    <property type="component" value="Unassembled WGS sequence"/>
</dbReference>
<feature type="transmembrane region" description="Helical" evidence="7">
    <location>
        <begin position="94"/>
        <end position="122"/>
    </location>
</feature>
<accession>A0A814L4M8</accession>
<dbReference type="InterPro" id="IPR000301">
    <property type="entry name" value="Tetraspanin_animals"/>
</dbReference>
<name>A0A814L4M8_9BILA</name>
<gene>
    <name evidence="9" type="ORF">GPM918_LOCUS16735</name>
    <name evidence="8" type="ORF">OVA965_LOCUS6996</name>
    <name evidence="11" type="ORF">SRO942_LOCUS16731</name>
    <name evidence="10" type="ORF">TMI583_LOCUS6992</name>
</gene>
<dbReference type="SUPFAM" id="SSF48652">
    <property type="entry name" value="Tetraspanin"/>
    <property type="match status" value="1"/>
</dbReference>
<feature type="disulfide bond" evidence="6">
    <location>
        <begin position="161"/>
        <end position="183"/>
    </location>
</feature>
<dbReference type="EMBL" id="CAJNOQ010004459">
    <property type="protein sequence ID" value="CAF1060162.1"/>
    <property type="molecule type" value="Genomic_DNA"/>
</dbReference>
<feature type="disulfide bond" evidence="6">
    <location>
        <begin position="160"/>
        <end position="199"/>
    </location>
</feature>
<dbReference type="InterPro" id="IPR018499">
    <property type="entry name" value="Tetraspanin/Peripherin"/>
</dbReference>
<dbReference type="PANTHER" id="PTHR19282:SF452">
    <property type="entry name" value="LD03691P"/>
    <property type="match status" value="1"/>
</dbReference>
<comment type="caution">
    <text evidence="9">The sequence shown here is derived from an EMBL/GenBank/DDBJ whole genome shotgun (WGS) entry which is preliminary data.</text>
</comment>
<dbReference type="EMBL" id="CAJOBA010002173">
    <property type="protein sequence ID" value="CAF3633340.1"/>
    <property type="molecule type" value="Genomic_DNA"/>
</dbReference>
<comment type="subcellular location">
    <subcellularLocation>
        <location evidence="1 7">Membrane</location>
        <topology evidence="1 7">Multi-pass membrane protein</topology>
    </subcellularLocation>
</comment>
<evidence type="ECO:0000256" key="7">
    <source>
        <dbReference type="RuleBase" id="RU361218"/>
    </source>
</evidence>
<protein>
    <recommendedName>
        <fullName evidence="7">Tetraspanin</fullName>
    </recommendedName>
</protein>
<dbReference type="GO" id="GO:0016020">
    <property type="term" value="C:membrane"/>
    <property type="evidence" value="ECO:0007669"/>
    <property type="project" value="UniProtKB-SubCell"/>
</dbReference>
<dbReference type="Proteomes" id="UP000682733">
    <property type="component" value="Unassembled WGS sequence"/>
</dbReference>
<evidence type="ECO:0000256" key="2">
    <source>
        <dbReference type="ARBA" id="ARBA00006840"/>
    </source>
</evidence>